<dbReference type="Gene3D" id="1.10.10.60">
    <property type="entry name" value="Homeodomain-like"/>
    <property type="match status" value="1"/>
</dbReference>
<reference evidence="2 3" key="1">
    <citation type="submission" date="2016-09" db="EMBL/GenBank/DDBJ databases">
        <title>Vagococcus teuberi sp. nov., isolated from the Malian artisanal sour milk fene.</title>
        <authorList>
            <person name="Wullschleger S."/>
            <person name="Seifert C."/>
            <person name="Baumgartner S."/>
            <person name="Lacroix C."/>
            <person name="Bonfoh B."/>
            <person name="Stevens M.J."/>
            <person name="Meile L."/>
        </authorList>
    </citation>
    <scope>NUCLEOTIDE SEQUENCE [LARGE SCALE GENOMIC DNA]</scope>
    <source>
        <strain evidence="2 3">DSM 21459</strain>
    </source>
</reference>
<dbReference type="GO" id="GO:0032196">
    <property type="term" value="P:transposition"/>
    <property type="evidence" value="ECO:0007669"/>
    <property type="project" value="TreeGrafter"/>
</dbReference>
<dbReference type="AlphaFoldDB" id="A0A1J0A7I0"/>
<dbReference type="PANTHER" id="PTHR10948">
    <property type="entry name" value="TRANSPOSASE"/>
    <property type="match status" value="1"/>
</dbReference>
<dbReference type="InterPro" id="IPR051917">
    <property type="entry name" value="Transposase-Integrase"/>
</dbReference>
<protein>
    <recommendedName>
        <fullName evidence="1">Transposase IS30-like HTH domain-containing protein</fullName>
    </recommendedName>
</protein>
<dbReference type="GO" id="GO:0005829">
    <property type="term" value="C:cytosol"/>
    <property type="evidence" value="ECO:0007669"/>
    <property type="project" value="TreeGrafter"/>
</dbReference>
<dbReference type="InterPro" id="IPR025246">
    <property type="entry name" value="IS30-like_HTH"/>
</dbReference>
<evidence type="ECO:0000259" key="1">
    <source>
        <dbReference type="Pfam" id="PF13936"/>
    </source>
</evidence>
<keyword evidence="3" id="KW-1185">Reference proteome</keyword>
<dbReference type="Pfam" id="PF13936">
    <property type="entry name" value="HTH_38"/>
    <property type="match status" value="1"/>
</dbReference>
<dbReference type="EMBL" id="CP017267">
    <property type="protein sequence ID" value="APB31900.1"/>
    <property type="molecule type" value="Genomic_DNA"/>
</dbReference>
<feature type="domain" description="Transposase IS30-like HTH" evidence="1">
    <location>
        <begin position="13"/>
        <end position="55"/>
    </location>
</feature>
<dbReference type="KEGG" id="vte:BHY08_08785"/>
<dbReference type="OrthoDB" id="9776104at2"/>
<dbReference type="Proteomes" id="UP000191200">
    <property type="component" value="Chromosome"/>
</dbReference>
<dbReference type="PANTHER" id="PTHR10948:SF23">
    <property type="entry name" value="TRANSPOSASE INSI FOR INSERTION SEQUENCE ELEMENT IS30A-RELATED"/>
    <property type="match status" value="1"/>
</dbReference>
<name>A0A1J0A7I0_9ENTE</name>
<accession>A0A1J0A7I0</accession>
<evidence type="ECO:0000313" key="2">
    <source>
        <dbReference type="EMBL" id="APB31900.1"/>
    </source>
</evidence>
<gene>
    <name evidence="2" type="ORF">BHY08_08785</name>
</gene>
<evidence type="ECO:0000313" key="3">
    <source>
        <dbReference type="Proteomes" id="UP000191200"/>
    </source>
</evidence>
<organism evidence="2 3">
    <name type="scientific">Vagococcus teuberi</name>
    <dbReference type="NCBI Taxonomy" id="519472"/>
    <lineage>
        <taxon>Bacteria</taxon>
        <taxon>Bacillati</taxon>
        <taxon>Bacillota</taxon>
        <taxon>Bacilli</taxon>
        <taxon>Lactobacillales</taxon>
        <taxon>Enterococcaceae</taxon>
        <taxon>Vagococcus</taxon>
    </lineage>
</organism>
<dbReference type="GO" id="GO:0004803">
    <property type="term" value="F:transposase activity"/>
    <property type="evidence" value="ECO:0007669"/>
    <property type="project" value="TreeGrafter"/>
</dbReference>
<proteinExistence type="predicted"/>
<sequence>MEQTQNTTQKLTYKHLSFEERQLIEVWHNKGASNREIGKRLGRYYQTINNELKRGTTTQIKENNKTRQLYFAETGQAKYIENRKRCGANSKLVSAVDFINYACKQIIDFNWSPDAIVGFVTSLRT</sequence>